<evidence type="ECO:0000313" key="1">
    <source>
        <dbReference type="EMBL" id="MCX2745425.1"/>
    </source>
</evidence>
<gene>
    <name evidence="1" type="ORF">OO013_16215</name>
</gene>
<accession>A0ABT3RUW6</accession>
<comment type="caution">
    <text evidence="1">The sequence shown here is derived from an EMBL/GenBank/DDBJ whole genome shotgun (WGS) entry which is preliminary data.</text>
</comment>
<dbReference type="Proteomes" id="UP001209885">
    <property type="component" value="Unassembled WGS sequence"/>
</dbReference>
<sequence length="477" mass="56333">MERIYFDKQIFSHLFKGEKPEYKRLLDYLNQNKEMFLFCYSHGHLLDLKNDKTDIKYRELDFIETLVKDNYLSYHAIDKRTSCYLAKPLEAFKDVESDDEPISFTGLFDDIDLSFATDEQRKQFENAKDLFQNHKLDFGFSQIGDLPEDISVPLKKVLPIGVSSMTLMEWTEHFMGMLTSMEEDKSTYKGLRNIVDRYINNGKFSVTYDEVDFNDDLKNSVLQKSFIEYVNSNLNPNGDKEITDYDFYINAYFTLDLLGISKEPSKSVKFKNVMNDGYHSYYGAFCDYVVSDDQGFLKKTKVMYRLLDIKTEVMHIDDFIPFFSLFSKQKETSPNIFFDLLINDLKNGIVINSNQSIKFNRHTTTIKPHHKYLGYFNLIDSIQEDNQDYIYLYRKTKNYSYFNFFREYEGIINKAINLFGVDYNNKSEFDWDTEIQEIKDGKWKGRFWDFGNLTVLIEINIGTRDIGLLITPKNNNE</sequence>
<name>A0ABT3RUW6_9BACT</name>
<reference evidence="1 2" key="1">
    <citation type="submission" date="2022-11" db="EMBL/GenBank/DDBJ databases">
        <title>The characterization of three novel Bacteroidetes species and genomic analysis of their roles in tidal elemental geochemical cycles.</title>
        <authorList>
            <person name="Ma K."/>
        </authorList>
    </citation>
    <scope>NUCLEOTIDE SEQUENCE [LARGE SCALE GENOMIC DNA]</scope>
    <source>
        <strain evidence="1 2">M17</strain>
    </source>
</reference>
<keyword evidence="2" id="KW-1185">Reference proteome</keyword>
<organism evidence="1 2">
    <name type="scientific">Mangrovivirga halotolerans</name>
    <dbReference type="NCBI Taxonomy" id="2993936"/>
    <lineage>
        <taxon>Bacteria</taxon>
        <taxon>Pseudomonadati</taxon>
        <taxon>Bacteroidota</taxon>
        <taxon>Cytophagia</taxon>
        <taxon>Cytophagales</taxon>
        <taxon>Mangrovivirgaceae</taxon>
        <taxon>Mangrovivirga</taxon>
    </lineage>
</organism>
<protein>
    <submittedName>
        <fullName evidence="1">Uncharacterized protein</fullName>
    </submittedName>
</protein>
<dbReference type="EMBL" id="JAPFQN010000010">
    <property type="protein sequence ID" value="MCX2745425.1"/>
    <property type="molecule type" value="Genomic_DNA"/>
</dbReference>
<dbReference type="RefSeq" id="WP_266058002.1">
    <property type="nucleotide sequence ID" value="NZ_JAPFQN010000010.1"/>
</dbReference>
<evidence type="ECO:0000313" key="2">
    <source>
        <dbReference type="Proteomes" id="UP001209885"/>
    </source>
</evidence>
<proteinExistence type="predicted"/>